<evidence type="ECO:0000313" key="2">
    <source>
        <dbReference type="EMBL" id="BEI94288.1"/>
    </source>
</evidence>
<dbReference type="AlphaFoldDB" id="A0AA48L9F3"/>
<proteinExistence type="predicted"/>
<feature type="region of interest" description="Disordered" evidence="1">
    <location>
        <begin position="1"/>
        <end position="31"/>
    </location>
</feature>
<evidence type="ECO:0000256" key="1">
    <source>
        <dbReference type="SAM" id="MobiDB-lite"/>
    </source>
</evidence>
<organism evidence="2 3">
    <name type="scientific">Cutaneotrichosporon cavernicola</name>
    <dbReference type="NCBI Taxonomy" id="279322"/>
    <lineage>
        <taxon>Eukaryota</taxon>
        <taxon>Fungi</taxon>
        <taxon>Dikarya</taxon>
        <taxon>Basidiomycota</taxon>
        <taxon>Agaricomycotina</taxon>
        <taxon>Tremellomycetes</taxon>
        <taxon>Trichosporonales</taxon>
        <taxon>Trichosporonaceae</taxon>
        <taxon>Cutaneotrichosporon</taxon>
    </lineage>
</organism>
<accession>A0AA48L9F3</accession>
<protein>
    <submittedName>
        <fullName evidence="2">Uncharacterized protein</fullName>
    </submittedName>
</protein>
<dbReference type="EMBL" id="AP028217">
    <property type="protein sequence ID" value="BEI94288.1"/>
    <property type="molecule type" value="Genomic_DNA"/>
</dbReference>
<dbReference type="KEGG" id="ccac:CcaHIS019_0607470"/>
<sequence>MTREPAASTPAQVLAAQDAAKRAAKKSRRTDDIPVFEEVQEMLRMSGPFGAFLSECDDEPDVELEAKTVGEAVLELIEHYGREIAPGPGTMRFEQQQNNGRWRLSDDCTLEELLKNHLDISDNEMVQLHDPHMHVHVRVTMRKPATVRKRKGGKKFSGNDELWFDGYYAGLKKMGPACVSMNAETRAGDVVRSLYAHYGATLPSKPRFTFKEYEHGPEDPNPLIMPMWEQQQRITEGLDLPLGDRMFRALTVIVGPEPLQAWKDPNAED</sequence>
<name>A0AA48L9F3_9TREE</name>
<dbReference type="RefSeq" id="XP_060459553.1">
    <property type="nucleotide sequence ID" value="XM_060603240.1"/>
</dbReference>
<gene>
    <name evidence="2" type="ORF">CcaverHIS019_0607470</name>
</gene>
<keyword evidence="3" id="KW-1185">Reference proteome</keyword>
<dbReference type="GeneID" id="85498158"/>
<dbReference type="Proteomes" id="UP001233271">
    <property type="component" value="Chromosome 6"/>
</dbReference>
<reference evidence="2" key="1">
    <citation type="journal article" date="2023" name="BMC Genomics">
        <title>Chromosome-level genome assemblies of Cutaneotrichosporon spp. (Trichosporonales, Basidiomycota) reveal imbalanced evolution between nucleotide sequences and chromosome synteny.</title>
        <authorList>
            <person name="Kobayashi Y."/>
            <person name="Kayamori A."/>
            <person name="Aoki K."/>
            <person name="Shiwa Y."/>
            <person name="Matsutani M."/>
            <person name="Fujita N."/>
            <person name="Sugita T."/>
            <person name="Iwasaki W."/>
            <person name="Tanaka N."/>
            <person name="Takashima M."/>
        </authorList>
    </citation>
    <scope>NUCLEOTIDE SEQUENCE</scope>
    <source>
        <strain evidence="2">HIS019</strain>
    </source>
</reference>
<evidence type="ECO:0000313" key="3">
    <source>
        <dbReference type="Proteomes" id="UP001233271"/>
    </source>
</evidence>